<feature type="short sequence motif" description="VHIID" evidence="3">
    <location>
        <begin position="446"/>
        <end position="450"/>
    </location>
</feature>
<dbReference type="PROSITE" id="PS50985">
    <property type="entry name" value="GRAS"/>
    <property type="match status" value="1"/>
</dbReference>
<proteinExistence type="inferred from homology"/>
<accession>R7WCD5</accession>
<organism evidence="5">
    <name type="scientific">Aegilops tauschii</name>
    <name type="common">Tausch's goatgrass</name>
    <name type="synonym">Aegilops squarrosa</name>
    <dbReference type="NCBI Taxonomy" id="37682"/>
    <lineage>
        <taxon>Eukaryota</taxon>
        <taxon>Viridiplantae</taxon>
        <taxon>Streptophyta</taxon>
        <taxon>Embryophyta</taxon>
        <taxon>Tracheophyta</taxon>
        <taxon>Spermatophyta</taxon>
        <taxon>Magnoliopsida</taxon>
        <taxon>Liliopsida</taxon>
        <taxon>Poales</taxon>
        <taxon>Poaceae</taxon>
        <taxon>BOP clade</taxon>
        <taxon>Pooideae</taxon>
        <taxon>Triticodae</taxon>
        <taxon>Triticeae</taxon>
        <taxon>Triticinae</taxon>
        <taxon>Aegilops</taxon>
    </lineage>
</organism>
<evidence type="ECO:0000256" key="1">
    <source>
        <dbReference type="ARBA" id="ARBA00023015"/>
    </source>
</evidence>
<evidence type="ECO:0000313" key="5">
    <source>
        <dbReference type="EnsemblPlants" id="EMT19598"/>
    </source>
</evidence>
<dbReference type="Pfam" id="PF04827">
    <property type="entry name" value="Plant_tran"/>
    <property type="match status" value="1"/>
</dbReference>
<evidence type="ECO:0000256" key="2">
    <source>
        <dbReference type="ARBA" id="ARBA00023163"/>
    </source>
</evidence>
<keyword evidence="2" id="KW-0804">Transcription</keyword>
<feature type="region of interest" description="Leucine repeat I (LRI)" evidence="3">
    <location>
        <begin position="336"/>
        <end position="396"/>
    </location>
</feature>
<feature type="region of interest" description="Leucine repeat II (LRII)" evidence="3">
    <location>
        <begin position="496"/>
        <end position="528"/>
    </location>
</feature>
<dbReference type="InterPro" id="IPR005202">
    <property type="entry name" value="TF_GRAS"/>
</dbReference>
<dbReference type="ExpressionAtlas" id="R7WCD5">
    <property type="expression patterns" value="baseline"/>
</dbReference>
<feature type="compositionally biased region" description="Basic and acidic residues" evidence="4">
    <location>
        <begin position="1"/>
        <end position="10"/>
    </location>
</feature>
<feature type="region of interest" description="SAW" evidence="3">
    <location>
        <begin position="635"/>
        <end position="710"/>
    </location>
</feature>
<feature type="region of interest" description="Disordered" evidence="4">
    <location>
        <begin position="140"/>
        <end position="159"/>
    </location>
</feature>
<protein>
    <submittedName>
        <fullName evidence="5">Uncharacterized protein</fullName>
    </submittedName>
</protein>
<name>R7WCD5_AEGTA</name>
<comment type="similarity">
    <text evidence="3">Belongs to the GRAS family.</text>
</comment>
<dbReference type="EnsemblPlants" id="EMT19598">
    <property type="protein sequence ID" value="EMT19598"/>
    <property type="gene ID" value="F775_22514"/>
</dbReference>
<feature type="region of interest" description="VHIID" evidence="3">
    <location>
        <begin position="415"/>
        <end position="480"/>
    </location>
</feature>
<dbReference type="Pfam" id="PF03514">
    <property type="entry name" value="GRAS"/>
    <property type="match status" value="1"/>
</dbReference>
<sequence length="940" mass="107212">MATEPLRDNLDTVAATDQPYDGDSSSQQQLAVYNYDLRDPHSTVLSPANQESTCVLGGVTSPGLCRVNSSLGQTQFQIATGGSPEHRRIRSNDALHYISHMLMDDVDERVDICQGEAALQAAEKPFRDILGEVYAPATNCPPMHSNNKPENPDKSGTSSYKRLWSSSFSNNCSSYSVLQPLTNLLSPYTCNRSLSLNSPSISVGPTSRSSFPAFHCQRDVEEATMFAPRIGKLVIYLENDILSISKLTIKETVGQRSENWDILEARSNKHLVFTTCAITRNENFDRVLLCYGRKTFDQTTRLQETMAEKGNNNSVKGRSKGRQKLRARMQPRKELVDLRTLLIHCAQAVAEDSYLLASELLLKIRQHSSADGDCTERLAFYLADGLEARLAGSRSQVYRTLIERRTSPTDWLEAYSLFVAACPFVRTSYYFASQAILDVSKGQQRVHIIDFGIGYGFQWPLMIQKFAQQEEGAPKLRITGIDVSQPGFRPCEMIEETGKRLADYANMFKVPFQYQGIAAARWDTIKIEDLNIDEDEVLIINCIFRMKNLGHETDGINSARDEVLKTMRRMNPKVFISGTVNVLHSSPFFIQRFKEVMLHYSSVFDMLDANVPWDNEARKMLERIPFGRDALNIIACEDAERTQRPESYRQWQARCLKAGFQQLPVDQAILKNIVHMKNLHYHEEFFSVEDCGWLLQGWKGRVMYAISKWKPDEKYDGQFAKVIVRIFGPEYLRAPNEDDTKKLMSANERRGWPGMLGSIDCMHWNWKNCHKAWQGMYFGKSRDATIVLEAVASEDLWIWHCFFGMPGTLNDINVLQHSHLFARLASDDAPACNYTINGHEYTKEYYLADGIYPPWCTFVESIKEPKTKKQCEFARVQEAARKDIERAFGVLQSRFAIVRGPARFWDKKTLKNIITCFVILHNMIVEDERGMDLELLRQCG</sequence>
<feature type="region of interest" description="Disordered" evidence="4">
    <location>
        <begin position="1"/>
        <end position="26"/>
    </location>
</feature>
<reference evidence="5" key="1">
    <citation type="submission" date="2015-06" db="UniProtKB">
        <authorList>
            <consortium name="EnsemblPlants"/>
        </authorList>
    </citation>
    <scope>IDENTIFICATION</scope>
</reference>
<comment type="caution">
    <text evidence="3">Lacks conserved residue(s) required for the propagation of feature annotation.</text>
</comment>
<keyword evidence="1" id="KW-0805">Transcription regulation</keyword>
<dbReference type="AlphaFoldDB" id="R7WCD5"/>
<dbReference type="InterPro" id="IPR006912">
    <property type="entry name" value="Harbinger_derived_prot"/>
</dbReference>
<feature type="compositionally biased region" description="Polar residues" evidence="4">
    <location>
        <begin position="144"/>
        <end position="159"/>
    </location>
</feature>
<evidence type="ECO:0000256" key="3">
    <source>
        <dbReference type="PROSITE-ProRule" id="PRU01191"/>
    </source>
</evidence>
<dbReference type="PANTHER" id="PTHR31636">
    <property type="entry name" value="OSJNBA0084A10.13 PROTEIN-RELATED"/>
    <property type="match status" value="1"/>
</dbReference>
<evidence type="ECO:0000256" key="4">
    <source>
        <dbReference type="SAM" id="MobiDB-lite"/>
    </source>
</evidence>